<evidence type="ECO:0000313" key="3">
    <source>
        <dbReference type="Proteomes" id="UP000204221"/>
    </source>
</evidence>
<sequence>METCSNHQNADAESEHRQTPDHARHADGNDTPLVVTQGFLEWNTDPRRRRSSWRTTGTATRSARPAEPPARPRPRHAPRSG</sequence>
<name>A0A221W839_9PSEU</name>
<dbReference type="EMBL" id="CP022521">
    <property type="protein sequence ID" value="ASO22065.1"/>
    <property type="molecule type" value="Genomic_DNA"/>
</dbReference>
<evidence type="ECO:0000313" key="2">
    <source>
        <dbReference type="EMBL" id="ASO22065.1"/>
    </source>
</evidence>
<feature type="compositionally biased region" description="Low complexity" evidence="1">
    <location>
        <begin position="53"/>
        <end position="65"/>
    </location>
</feature>
<dbReference type="Proteomes" id="UP000204221">
    <property type="component" value="Chromosome"/>
</dbReference>
<feature type="compositionally biased region" description="Polar residues" evidence="1">
    <location>
        <begin position="1"/>
        <end position="11"/>
    </location>
</feature>
<reference evidence="2 3" key="1">
    <citation type="submission" date="2017-07" db="EMBL/GenBank/DDBJ databases">
        <title>Complete genome sequence of Actinoalloteichus hoggarensis DSM 45943, type strain of Actinoalloteichus hoggarensis.</title>
        <authorList>
            <person name="Ruckert C."/>
            <person name="Nouioui I."/>
            <person name="Willmese J."/>
            <person name="van Wezel G."/>
            <person name="Klenk H.-P."/>
            <person name="Kalinowski J."/>
            <person name="Zotchev S.B."/>
        </authorList>
    </citation>
    <scope>NUCLEOTIDE SEQUENCE [LARGE SCALE GENOMIC DNA]</scope>
    <source>
        <strain evidence="2 3">DSM 45943</strain>
    </source>
</reference>
<feature type="region of interest" description="Disordered" evidence="1">
    <location>
        <begin position="1"/>
        <end position="81"/>
    </location>
</feature>
<feature type="compositionally biased region" description="Basic and acidic residues" evidence="1">
    <location>
        <begin position="13"/>
        <end position="28"/>
    </location>
</feature>
<gene>
    <name evidence="2" type="ORF">AHOG_22255</name>
</gene>
<proteinExistence type="predicted"/>
<accession>A0A221W839</accession>
<organism evidence="2 3">
    <name type="scientific">Actinoalloteichus hoggarensis</name>
    <dbReference type="NCBI Taxonomy" id="1470176"/>
    <lineage>
        <taxon>Bacteria</taxon>
        <taxon>Bacillati</taxon>
        <taxon>Actinomycetota</taxon>
        <taxon>Actinomycetes</taxon>
        <taxon>Pseudonocardiales</taxon>
        <taxon>Pseudonocardiaceae</taxon>
        <taxon>Actinoalloteichus</taxon>
    </lineage>
</organism>
<dbReference type="AlphaFoldDB" id="A0A221W839"/>
<evidence type="ECO:0000256" key="1">
    <source>
        <dbReference type="SAM" id="MobiDB-lite"/>
    </source>
</evidence>
<keyword evidence="3" id="KW-1185">Reference proteome</keyword>
<dbReference type="KEGG" id="ahg:AHOG_22255"/>
<protein>
    <submittedName>
        <fullName evidence="2">Uncharacterized protein</fullName>
    </submittedName>
</protein>
<feature type="compositionally biased region" description="Basic residues" evidence="1">
    <location>
        <begin position="72"/>
        <end position="81"/>
    </location>
</feature>